<reference evidence="5" key="2">
    <citation type="submission" date="2021-01" db="EMBL/GenBank/DDBJ databases">
        <authorList>
            <person name="Schikora-Tamarit M.A."/>
        </authorList>
    </citation>
    <scope>NUCLEOTIDE SEQUENCE</scope>
    <source>
        <strain evidence="5">CBS2887</strain>
    </source>
</reference>
<feature type="compositionally biased region" description="Basic and acidic residues" evidence="3">
    <location>
        <begin position="253"/>
        <end position="264"/>
    </location>
</feature>
<dbReference type="InterPro" id="IPR002068">
    <property type="entry name" value="A-crystallin/Hsp20_dom"/>
</dbReference>
<comment type="similarity">
    <text evidence="1 2">Belongs to the small heat shock protein (HSP20) family.</text>
</comment>
<dbReference type="SUPFAM" id="SSF49764">
    <property type="entry name" value="HSP20-like chaperones"/>
    <property type="match status" value="1"/>
</dbReference>
<name>A0A9P8Q6S7_WICPI</name>
<dbReference type="AlphaFoldDB" id="A0A9P8Q6S7"/>
<gene>
    <name evidence="5" type="ORF">WICPIJ_003635</name>
</gene>
<evidence type="ECO:0000256" key="1">
    <source>
        <dbReference type="PROSITE-ProRule" id="PRU00285"/>
    </source>
</evidence>
<feature type="domain" description="SHSP" evidence="4">
    <location>
        <begin position="273"/>
        <end position="392"/>
    </location>
</feature>
<dbReference type="PROSITE" id="PS01031">
    <property type="entry name" value="SHSP"/>
    <property type="match status" value="1"/>
</dbReference>
<keyword evidence="6" id="KW-1185">Reference proteome</keyword>
<proteinExistence type="inferred from homology"/>
<comment type="caution">
    <text evidence="5">The sequence shown here is derived from an EMBL/GenBank/DDBJ whole genome shotgun (WGS) entry which is preliminary data.</text>
</comment>
<evidence type="ECO:0000313" key="6">
    <source>
        <dbReference type="Proteomes" id="UP000774326"/>
    </source>
</evidence>
<feature type="compositionally biased region" description="Low complexity" evidence="3">
    <location>
        <begin position="135"/>
        <end position="148"/>
    </location>
</feature>
<sequence length="413" mass="46763">MSYNITLEELLNQLNQNHSPNPYQQRYRQYQQQQQQQQQQQRQAAAAIAAERKRQAIALQRQREAAAARAYAASFANHPLFQNGLFYGGYDDEEDEDEEEEPYYSYYYNQPYQRSRPQRQSIYFQPVNGPAISARTAAPATPTAPIAPVVRRTYPKQDQTEGNPFDLADLLNFLAGNAPESDAKKEEEADEPITTKDSEADNATIPEVEADVETAEVPKAAIEAESKEQEQAQKPEPEPEQIFIPNLKRHTTLTREDSDPEPKIEISSRNFKNETLPYSPQTNVYDLANEYVTVLAIPGANLKDLHIDFHAATNELVVKGEIPSPFATEDLKQIKNLEIRSGSIERRIKFPNLPKIQEDDIKANYLNGLLTVRIPKQKDDGLVKAKKKVTIEDVPDDELTFESNPANFVTASN</sequence>
<dbReference type="OrthoDB" id="5511210at2759"/>
<evidence type="ECO:0000259" key="4">
    <source>
        <dbReference type="PROSITE" id="PS01031"/>
    </source>
</evidence>
<feature type="region of interest" description="Disordered" evidence="3">
    <location>
        <begin position="135"/>
        <end position="164"/>
    </location>
</feature>
<feature type="compositionally biased region" description="Basic and acidic residues" evidence="3">
    <location>
        <begin position="222"/>
        <end position="237"/>
    </location>
</feature>
<feature type="region of interest" description="Disordered" evidence="3">
    <location>
        <begin position="178"/>
        <end position="264"/>
    </location>
</feature>
<dbReference type="Proteomes" id="UP000774326">
    <property type="component" value="Unassembled WGS sequence"/>
</dbReference>
<evidence type="ECO:0000256" key="3">
    <source>
        <dbReference type="SAM" id="MobiDB-lite"/>
    </source>
</evidence>
<accession>A0A9P8Q6S7</accession>
<evidence type="ECO:0000313" key="5">
    <source>
        <dbReference type="EMBL" id="KAH3685397.1"/>
    </source>
</evidence>
<dbReference type="EMBL" id="JAEUBG010002047">
    <property type="protein sequence ID" value="KAH3685397.1"/>
    <property type="molecule type" value="Genomic_DNA"/>
</dbReference>
<organism evidence="5 6">
    <name type="scientific">Wickerhamomyces pijperi</name>
    <name type="common">Yeast</name>
    <name type="synonym">Pichia pijperi</name>
    <dbReference type="NCBI Taxonomy" id="599730"/>
    <lineage>
        <taxon>Eukaryota</taxon>
        <taxon>Fungi</taxon>
        <taxon>Dikarya</taxon>
        <taxon>Ascomycota</taxon>
        <taxon>Saccharomycotina</taxon>
        <taxon>Saccharomycetes</taxon>
        <taxon>Phaffomycetales</taxon>
        <taxon>Wickerhamomycetaceae</taxon>
        <taxon>Wickerhamomyces</taxon>
    </lineage>
</organism>
<dbReference type="Pfam" id="PF00011">
    <property type="entry name" value="HSP20"/>
    <property type="match status" value="1"/>
</dbReference>
<protein>
    <recommendedName>
        <fullName evidence="4">SHSP domain-containing protein</fullName>
    </recommendedName>
</protein>
<dbReference type="CDD" id="cd06464">
    <property type="entry name" value="ACD_sHsps-like"/>
    <property type="match status" value="1"/>
</dbReference>
<dbReference type="InterPro" id="IPR008978">
    <property type="entry name" value="HSP20-like_chaperone"/>
</dbReference>
<dbReference type="Gene3D" id="2.60.40.790">
    <property type="match status" value="1"/>
</dbReference>
<evidence type="ECO:0000256" key="2">
    <source>
        <dbReference type="RuleBase" id="RU003616"/>
    </source>
</evidence>
<reference evidence="5" key="1">
    <citation type="journal article" date="2021" name="Open Biol.">
        <title>Shared evolutionary footprints suggest mitochondrial oxidative damage underlies multiple complex I losses in fungi.</title>
        <authorList>
            <person name="Schikora-Tamarit M.A."/>
            <person name="Marcet-Houben M."/>
            <person name="Nosek J."/>
            <person name="Gabaldon T."/>
        </authorList>
    </citation>
    <scope>NUCLEOTIDE SEQUENCE</scope>
    <source>
        <strain evidence="5">CBS2887</strain>
    </source>
</reference>
<feature type="compositionally biased region" description="Basic and acidic residues" evidence="3">
    <location>
        <begin position="181"/>
        <end position="199"/>
    </location>
</feature>